<accession>A0A9P6MCI4</accession>
<dbReference type="AlphaFoldDB" id="A0A9P6MCI4"/>
<name>A0A9P6MCI4_9FUNG</name>
<evidence type="ECO:0000313" key="1">
    <source>
        <dbReference type="EMBL" id="KAF9991997.1"/>
    </source>
</evidence>
<evidence type="ECO:0000313" key="2">
    <source>
        <dbReference type="Proteomes" id="UP000703661"/>
    </source>
</evidence>
<gene>
    <name evidence="1" type="ORF">BGZ80_008765</name>
</gene>
<comment type="caution">
    <text evidence="1">The sequence shown here is derived from an EMBL/GenBank/DDBJ whole genome shotgun (WGS) entry which is preliminary data.</text>
</comment>
<sequence length="221" mass="24394">DDSVKTLELINSAKSLLKDAENIFVSKKVKDPVLIEGIANAYHEHGKLLEDLGHHDKAKKSHSKAEKWGYVGVVGRDTSSLHRLLLPTAALTVAPSAAAAMYQDSSKTDVTQPNHQVQIPHVAPATVNRDKPTPNKDSMQIQQKIFDQNVTPPIVKYTLPEAGERIASTSQLAYCLSLLRPPMISEEGLDQSECDWLQHGGIDPDEQRRLQTMATDLIRAF</sequence>
<protein>
    <submittedName>
        <fullName evidence="1">Uncharacterized protein</fullName>
    </submittedName>
</protein>
<dbReference type="EMBL" id="JAAAID010004875">
    <property type="protein sequence ID" value="KAF9991997.1"/>
    <property type="molecule type" value="Genomic_DNA"/>
</dbReference>
<keyword evidence="2" id="KW-1185">Reference proteome</keyword>
<organism evidence="1 2">
    <name type="scientific">Entomortierella chlamydospora</name>
    <dbReference type="NCBI Taxonomy" id="101097"/>
    <lineage>
        <taxon>Eukaryota</taxon>
        <taxon>Fungi</taxon>
        <taxon>Fungi incertae sedis</taxon>
        <taxon>Mucoromycota</taxon>
        <taxon>Mortierellomycotina</taxon>
        <taxon>Mortierellomycetes</taxon>
        <taxon>Mortierellales</taxon>
        <taxon>Mortierellaceae</taxon>
        <taxon>Entomortierella</taxon>
    </lineage>
</organism>
<feature type="non-terminal residue" evidence="1">
    <location>
        <position position="221"/>
    </location>
</feature>
<feature type="non-terminal residue" evidence="1">
    <location>
        <position position="1"/>
    </location>
</feature>
<reference evidence="1" key="1">
    <citation type="journal article" date="2020" name="Fungal Divers.">
        <title>Resolving the Mortierellaceae phylogeny through synthesis of multi-gene phylogenetics and phylogenomics.</title>
        <authorList>
            <person name="Vandepol N."/>
            <person name="Liber J."/>
            <person name="Desiro A."/>
            <person name="Na H."/>
            <person name="Kennedy M."/>
            <person name="Barry K."/>
            <person name="Grigoriev I.V."/>
            <person name="Miller A.N."/>
            <person name="O'Donnell K."/>
            <person name="Stajich J.E."/>
            <person name="Bonito G."/>
        </authorList>
    </citation>
    <scope>NUCLEOTIDE SEQUENCE</scope>
    <source>
        <strain evidence="1">NRRL 2769</strain>
    </source>
</reference>
<proteinExistence type="predicted"/>
<dbReference type="Proteomes" id="UP000703661">
    <property type="component" value="Unassembled WGS sequence"/>
</dbReference>